<name>A0A9P3PVV7_LYOSH</name>
<gene>
    <name evidence="3" type="ORF">LshimejAT787_1101810</name>
</gene>
<feature type="transmembrane region" description="Helical" evidence="2">
    <location>
        <begin position="30"/>
        <end position="50"/>
    </location>
</feature>
<keyword evidence="2" id="KW-1133">Transmembrane helix</keyword>
<evidence type="ECO:0000256" key="1">
    <source>
        <dbReference type="SAM" id="MobiDB-lite"/>
    </source>
</evidence>
<protein>
    <submittedName>
        <fullName evidence="3">Uncharacterized protein</fullName>
    </submittedName>
</protein>
<keyword evidence="4" id="KW-1185">Reference proteome</keyword>
<dbReference type="AlphaFoldDB" id="A0A9P3PVV7"/>
<dbReference type="Proteomes" id="UP001063166">
    <property type="component" value="Unassembled WGS sequence"/>
</dbReference>
<sequence length="287" mass="31173">MSTSNSQSSMPSGTSSTPGPTFSPGASPPLILAFLAIGLFAVSMIGVFGWRRVQYSRLVAAGNNPTWLQINTFDTSRRDIGPEPKLYEVWTTIVNPSGTKDQPHEREAEWEAIMPIAVITIPTPDNVTTDDDTTNNDTTADAGEGGSSRAFRTWPRIAFNPMRYLQRTRRRRRSTTPTSADTTGSAAASGKATIQQDSTLHDVGRLQVAVAIAMPSQGMMPSHINADKDEHRREGNRPGPETDHTLEYALGVYQFHHGVDGGGMSDDECTRNSTSVSAAHVRLPVYL</sequence>
<feature type="region of interest" description="Disordered" evidence="1">
    <location>
        <begin position="166"/>
        <end position="196"/>
    </location>
</feature>
<feature type="region of interest" description="Disordered" evidence="1">
    <location>
        <begin position="1"/>
        <end position="22"/>
    </location>
</feature>
<evidence type="ECO:0000313" key="4">
    <source>
        <dbReference type="Proteomes" id="UP001063166"/>
    </source>
</evidence>
<evidence type="ECO:0000313" key="3">
    <source>
        <dbReference type="EMBL" id="GLB42166.1"/>
    </source>
</evidence>
<feature type="compositionally biased region" description="Low complexity" evidence="1">
    <location>
        <begin position="175"/>
        <end position="189"/>
    </location>
</feature>
<reference evidence="3" key="1">
    <citation type="submission" date="2022-07" db="EMBL/GenBank/DDBJ databases">
        <title>The genome of Lyophyllum shimeji provides insight into the initial evolution of ectomycorrhizal fungal genome.</title>
        <authorList>
            <person name="Kobayashi Y."/>
            <person name="Shibata T."/>
            <person name="Hirakawa H."/>
            <person name="Shigenobu S."/>
            <person name="Nishiyama T."/>
            <person name="Yamada A."/>
            <person name="Hasebe M."/>
            <person name="Kawaguchi M."/>
        </authorList>
    </citation>
    <scope>NUCLEOTIDE SEQUENCE</scope>
    <source>
        <strain evidence="3">AT787</strain>
    </source>
</reference>
<comment type="caution">
    <text evidence="3">The sequence shown here is derived from an EMBL/GenBank/DDBJ whole genome shotgun (WGS) entry which is preliminary data.</text>
</comment>
<keyword evidence="2" id="KW-0472">Membrane</keyword>
<dbReference type="OrthoDB" id="2972750at2759"/>
<dbReference type="EMBL" id="BRPK01000011">
    <property type="protein sequence ID" value="GLB42166.1"/>
    <property type="molecule type" value="Genomic_DNA"/>
</dbReference>
<feature type="region of interest" description="Disordered" evidence="1">
    <location>
        <begin position="123"/>
        <end position="150"/>
    </location>
</feature>
<accession>A0A9P3PVV7</accession>
<organism evidence="3 4">
    <name type="scientific">Lyophyllum shimeji</name>
    <name type="common">Hon-shimeji</name>
    <name type="synonym">Tricholoma shimeji</name>
    <dbReference type="NCBI Taxonomy" id="47721"/>
    <lineage>
        <taxon>Eukaryota</taxon>
        <taxon>Fungi</taxon>
        <taxon>Dikarya</taxon>
        <taxon>Basidiomycota</taxon>
        <taxon>Agaricomycotina</taxon>
        <taxon>Agaricomycetes</taxon>
        <taxon>Agaricomycetidae</taxon>
        <taxon>Agaricales</taxon>
        <taxon>Tricholomatineae</taxon>
        <taxon>Lyophyllaceae</taxon>
        <taxon>Lyophyllum</taxon>
    </lineage>
</organism>
<proteinExistence type="predicted"/>
<keyword evidence="2" id="KW-0812">Transmembrane</keyword>
<evidence type="ECO:0000256" key="2">
    <source>
        <dbReference type="SAM" id="Phobius"/>
    </source>
</evidence>
<feature type="region of interest" description="Disordered" evidence="1">
    <location>
        <begin position="219"/>
        <end position="242"/>
    </location>
</feature>
<feature type="compositionally biased region" description="Basic and acidic residues" evidence="1">
    <location>
        <begin position="225"/>
        <end position="242"/>
    </location>
</feature>